<proteinExistence type="inferred from homology"/>
<reference evidence="8 9" key="1">
    <citation type="submission" date="2015-03" db="EMBL/GenBank/DDBJ databases">
        <authorList>
            <person name="Radwan O."/>
            <person name="Al-Naeli F.A."/>
            <person name="Rendon G.A."/>
            <person name="Fields C."/>
        </authorList>
    </citation>
    <scope>NUCLEOTIDE SEQUENCE [LARGE SCALE GENOMIC DNA]</scope>
    <source>
        <strain evidence="8">CR-DP1</strain>
    </source>
</reference>
<comment type="similarity">
    <text evidence="2">Belongs to the RUS1 family.</text>
</comment>
<keyword evidence="5" id="KW-0472">Membrane</keyword>
<protein>
    <recommendedName>
        <fullName evidence="7">Protein root UVB sensitive/RUS domain-containing protein</fullName>
    </recommendedName>
</protein>
<dbReference type="AlphaFoldDB" id="A0A0F4ZIJ3"/>
<dbReference type="Proteomes" id="UP000033483">
    <property type="component" value="Unassembled WGS sequence"/>
</dbReference>
<dbReference type="Pfam" id="PF04884">
    <property type="entry name" value="UVB_sens_prot"/>
    <property type="match status" value="1"/>
</dbReference>
<name>A0A0F4ZIJ3_9PEZI</name>
<evidence type="ECO:0000256" key="2">
    <source>
        <dbReference type="ARBA" id="ARBA00007558"/>
    </source>
</evidence>
<evidence type="ECO:0000256" key="6">
    <source>
        <dbReference type="SAM" id="MobiDB-lite"/>
    </source>
</evidence>
<keyword evidence="9" id="KW-1185">Reference proteome</keyword>
<comment type="subcellular location">
    <subcellularLocation>
        <location evidence="1">Membrane</location>
    </subcellularLocation>
</comment>
<evidence type="ECO:0000313" key="8">
    <source>
        <dbReference type="EMBL" id="KKA29673.1"/>
    </source>
</evidence>
<comment type="caution">
    <text evidence="8">The sequence shown here is derived from an EMBL/GenBank/DDBJ whole genome shotgun (WGS) entry which is preliminary data.</text>
</comment>
<keyword evidence="3" id="KW-0812">Transmembrane</keyword>
<dbReference type="OrthoDB" id="364779at2759"/>
<dbReference type="InterPro" id="IPR006968">
    <property type="entry name" value="RUS_fam"/>
</dbReference>
<feature type="domain" description="Protein root UVB sensitive/RUS" evidence="7">
    <location>
        <begin position="92"/>
        <end position="327"/>
    </location>
</feature>
<evidence type="ECO:0000259" key="7">
    <source>
        <dbReference type="Pfam" id="PF04884"/>
    </source>
</evidence>
<evidence type="ECO:0000313" key="9">
    <source>
        <dbReference type="Proteomes" id="UP000033483"/>
    </source>
</evidence>
<dbReference type="EMBL" id="LAEV01000758">
    <property type="protein sequence ID" value="KKA29673.1"/>
    <property type="molecule type" value="Genomic_DNA"/>
</dbReference>
<feature type="region of interest" description="Disordered" evidence="6">
    <location>
        <begin position="1"/>
        <end position="42"/>
    </location>
</feature>
<accession>A0A0F4ZIJ3</accession>
<dbReference type="GO" id="GO:0016020">
    <property type="term" value="C:membrane"/>
    <property type="evidence" value="ECO:0007669"/>
    <property type="project" value="UniProtKB-SubCell"/>
</dbReference>
<evidence type="ECO:0000256" key="1">
    <source>
        <dbReference type="ARBA" id="ARBA00004370"/>
    </source>
</evidence>
<organism evidence="8 9">
    <name type="scientific">Thielaviopsis punctulata</name>
    <dbReference type="NCBI Taxonomy" id="72032"/>
    <lineage>
        <taxon>Eukaryota</taxon>
        <taxon>Fungi</taxon>
        <taxon>Dikarya</taxon>
        <taxon>Ascomycota</taxon>
        <taxon>Pezizomycotina</taxon>
        <taxon>Sordariomycetes</taxon>
        <taxon>Hypocreomycetidae</taxon>
        <taxon>Microascales</taxon>
        <taxon>Ceratocystidaceae</taxon>
        <taxon>Thielaviopsis</taxon>
    </lineage>
</organism>
<dbReference type="PANTHER" id="PTHR12770:SF31">
    <property type="entry name" value="RUS FAMILY MEMBER 1"/>
    <property type="match status" value="1"/>
</dbReference>
<gene>
    <name evidence="8" type="ORF">TD95_001361</name>
</gene>
<sequence length="509" mass="55858">MARLASAPGTEPRRRRSKPTHESRHLASQRSHRPSSPDSRPRMLHETDAVIEVEEIDKAGVLQRKWTQDSGHTMALAFNIDSGSRFKGLDLSKVKRILADAFLPVGFPHSVTDDYLAYQTYDSLQAFFSTISGLLSSRALLEGLGVGDASSSATYALILTILQDMVSRLATIGFAHRAGLAIEPECKRFRFLADLFNDTAFFLDLVVPALPAALRVSVLCVSAMLRALCGVAAGSSKAALSAHFARQDNMAELNAKEASQETAVGLVGLLVGTATVQVFRDRATVFWVMIGLVLAHLYMNYRAVQAVKLEVLNRQRMMILYTEYLRSGIVMTPAQVCKAERILLWSPIVKNRFGRPVARVSFASSYKDLVSNAGREIFTGQGPFMAWLHDGAEGSISHIKIMLTNAASPLDAMTAWALAMDEAWDMGDEKTLATGDVVYELAERTMYFRPAAKALSRSEQMASFQRLGAGSDEVFLNELKEKGWSLTATAFETGVPVRVKIIAKEKKEG</sequence>
<evidence type="ECO:0000256" key="4">
    <source>
        <dbReference type="ARBA" id="ARBA00022989"/>
    </source>
</evidence>
<evidence type="ECO:0000256" key="3">
    <source>
        <dbReference type="ARBA" id="ARBA00022692"/>
    </source>
</evidence>
<evidence type="ECO:0000256" key="5">
    <source>
        <dbReference type="ARBA" id="ARBA00023136"/>
    </source>
</evidence>
<keyword evidence="4" id="KW-1133">Transmembrane helix</keyword>
<dbReference type="InterPro" id="IPR054549">
    <property type="entry name" value="UVB_sens_RUS_dom"/>
</dbReference>
<dbReference type="PANTHER" id="PTHR12770">
    <property type="entry name" value="RUS1 FAMILY PROTEIN C16ORF58"/>
    <property type="match status" value="1"/>
</dbReference>